<feature type="region of interest" description="Disordered" evidence="10">
    <location>
        <begin position="1179"/>
        <end position="1204"/>
    </location>
</feature>
<dbReference type="Gene3D" id="3.40.50.1820">
    <property type="entry name" value="alpha/beta hydrolase"/>
    <property type="match status" value="1"/>
</dbReference>
<feature type="coiled-coil region" evidence="9">
    <location>
        <begin position="1290"/>
        <end position="1388"/>
    </location>
</feature>
<feature type="region of interest" description="Disordered" evidence="10">
    <location>
        <begin position="304"/>
        <end position="332"/>
    </location>
</feature>
<feature type="region of interest" description="Disordered" evidence="10">
    <location>
        <begin position="732"/>
        <end position="751"/>
    </location>
</feature>
<feature type="coiled-coil region" evidence="9">
    <location>
        <begin position="507"/>
        <end position="639"/>
    </location>
</feature>
<dbReference type="PRINTS" id="PR00414">
    <property type="entry name" value="PPTHIESTRASE"/>
</dbReference>
<evidence type="ECO:0000256" key="4">
    <source>
        <dbReference type="ARBA" id="ARBA00022729"/>
    </source>
</evidence>
<dbReference type="Pfam" id="PF02089">
    <property type="entry name" value="Palm_thioest"/>
    <property type="match status" value="1"/>
</dbReference>
<keyword evidence="4" id="KW-0732">Signal</keyword>
<dbReference type="EMBL" id="JAIFRP010000012">
    <property type="protein sequence ID" value="KAK2586596.1"/>
    <property type="molecule type" value="Genomic_DNA"/>
</dbReference>
<organism evidence="11 12">
    <name type="scientific">Odynerus spinipes</name>
    <dbReference type="NCBI Taxonomy" id="1348599"/>
    <lineage>
        <taxon>Eukaryota</taxon>
        <taxon>Metazoa</taxon>
        <taxon>Ecdysozoa</taxon>
        <taxon>Arthropoda</taxon>
        <taxon>Hexapoda</taxon>
        <taxon>Insecta</taxon>
        <taxon>Pterygota</taxon>
        <taxon>Neoptera</taxon>
        <taxon>Endopterygota</taxon>
        <taxon>Hymenoptera</taxon>
        <taxon>Apocrita</taxon>
        <taxon>Aculeata</taxon>
        <taxon>Vespoidea</taxon>
        <taxon>Vespidae</taxon>
        <taxon>Eumeninae</taxon>
        <taxon>Odynerus</taxon>
    </lineage>
</organism>
<protein>
    <recommendedName>
        <fullName evidence="3">Palmitoyl-protein thioesterase 1</fullName>
        <ecNumber evidence="2">3.1.2.22</ecNumber>
    </recommendedName>
    <alternativeName>
        <fullName evidence="7">Palmitoyl-protein hydrolase 1</fullName>
    </alternativeName>
</protein>
<keyword evidence="9" id="KW-0175">Coiled coil</keyword>
<feature type="coiled-coil region" evidence="9">
    <location>
        <begin position="767"/>
        <end position="1008"/>
    </location>
</feature>
<keyword evidence="5" id="KW-0378">Hydrolase</keyword>
<dbReference type="PANTHER" id="PTHR15742:SF5">
    <property type="entry name" value="GIRDIN"/>
    <property type="match status" value="1"/>
</dbReference>
<dbReference type="Proteomes" id="UP001258017">
    <property type="component" value="Unassembled WGS sequence"/>
</dbReference>
<feature type="coiled-coil region" evidence="9">
    <location>
        <begin position="1053"/>
        <end position="1175"/>
    </location>
</feature>
<comment type="caution">
    <text evidence="11">The sequence shown here is derived from an EMBL/GenBank/DDBJ whole genome shotgun (WGS) entry which is preliminary data.</text>
</comment>
<evidence type="ECO:0000256" key="2">
    <source>
        <dbReference type="ARBA" id="ARBA00012423"/>
    </source>
</evidence>
<evidence type="ECO:0000313" key="12">
    <source>
        <dbReference type="Proteomes" id="UP001258017"/>
    </source>
</evidence>
<keyword evidence="12" id="KW-1185">Reference proteome</keyword>
<dbReference type="Gene3D" id="1.10.287.1490">
    <property type="match status" value="2"/>
</dbReference>
<evidence type="ECO:0000256" key="9">
    <source>
        <dbReference type="SAM" id="Coils"/>
    </source>
</evidence>
<keyword evidence="6" id="KW-0325">Glycoprotein</keyword>
<evidence type="ECO:0000256" key="6">
    <source>
        <dbReference type="ARBA" id="ARBA00023180"/>
    </source>
</evidence>
<dbReference type="InterPro" id="IPR002472">
    <property type="entry name" value="Palm_thioest"/>
</dbReference>
<dbReference type="GO" id="GO:0008474">
    <property type="term" value="F:palmitoyl-(protein) hydrolase activity"/>
    <property type="evidence" value="ECO:0007669"/>
    <property type="project" value="UniProtKB-EC"/>
</dbReference>
<evidence type="ECO:0000313" key="11">
    <source>
        <dbReference type="EMBL" id="KAK2586596.1"/>
    </source>
</evidence>
<dbReference type="InterPro" id="IPR049885">
    <property type="entry name" value="MTCL1-3"/>
</dbReference>
<gene>
    <name evidence="11" type="ORF">KPH14_011470</name>
</gene>
<evidence type="ECO:0000256" key="7">
    <source>
        <dbReference type="ARBA" id="ARBA00031934"/>
    </source>
</evidence>
<sequence length="1435" mass="167646">MGDSCCFSFSMGYIRDILNDKLPGVYIKSIRIGNNEIEDVKNSYFGNINDQIKQVCKELEADNKLQNGYNAIGFSQGAQFLRAVAQRCPTPPMLNFISFGGQHQGIYGLPNCASLHHAVCDYIRRMLNYGAYYRVIQEKLIQAGYWHDPLQEAEYKQYSLFLADINNELNINETYRSNLKKLQSIVLVKFNNDTMVQPIESEWFGFYKPGQSKEVESLQESSLYIEDRLGLKEMDMLGKLHFLSLEGNHLQFTDECINTSKKMHHAYSSKKGDPLCPLGFHPQVRWPTRCKRCFRDYKDHGDKRGSLRDITSSTPNLSLHGSSSDRDGKRTWASTTNLTKNDLRSSNLDSSINSASMSDFSISTKNLDISELQKQDEKDKRHSLIDQKRISKNQLLDSGIPSERSSKLQIKEVIKNNENTAGNDVEFIIQVKKSPTKSLQTNEVHSLQNGTEESEIKKLRAELNGMKEKCQKLEKEKSEILLRRLSTMDTMSNKTSVSEVIKLEKSIKVLTEEKGMLLAKIRDLENEARYKLNRRDTDKTNEDLKSKLKAAETLCESLMDENEDMKKEIRELEEEICEMQDNFREDQANEYTNLRKSLEQSNKNSRILSFKLRKLERTTEQLQKEKTDFEKRLQEVRRIEDMLTKIKNECKKKSDIKATELGTKVQFKKTVDDMQKQIDNIITLCANINNGKEMDINHEKSIEYTMKYDALLRDYELLRQKFDDVSKELRVEKEKEKEKDKSRESKVTDDKMSMDLQNMKKKLDYTVTSRETEKKAWEEEKEKLKSELLSLSFEKLKIYKELEKLKKDTEAIKSSEKEYTNKIKRLETTVNDLKKELSQEKKKCSQIQNDLSSCTQREANMTETISTIEQTKNQLDKETKHLKDELENLKRTSATQITDLKSELTSVKKDKDKLITQIEKDKSAKESEVASLKTKITNLEKSGLDATKIKEMKANYSDKISNLTDKIEKMSKEYDKLNEEYKTLVVLKEKLEEENQSVNSILLQYKTDLSNNRTELESLRGYIKEKESEWQSEKSLLQKRVQEYEALSHKPLINDLKNEINSLKKENDLMLQRLENAREVNEDLLNKLKDYDAVSKAHQVLSADTSTLESEIQKLKSNLSNLEKSKKADVAQCKMHYEHRITAISDEMQSLQNQLSRYKRERDTYKHMLEGAQRTIADLKSVRHRKHSVTNSEKSDEDEESSKANISVLEQQISCMEDELSETKLEYSRLKTSIVSEKSAWNVKLSEMQSRINELEEERVLSSGRTKISGVKVRMELAWQKERKEQQRLLEETATLARDLRQTLFEIERERAKERLENKRKQDQLKKAFDEEKEENKKKLVELQCDLLELRDAHAKLRTSNERMRREKERHEKERQELKNEILRQRELDNSEMRNINTLLRQVDDLQKLFPELSDVFTKEKSDVYTPTPPRRLKV</sequence>
<dbReference type="EC" id="3.1.2.22" evidence="2"/>
<reference evidence="11" key="1">
    <citation type="submission" date="2021-08" db="EMBL/GenBank/DDBJ databases">
        <authorList>
            <person name="Misof B."/>
            <person name="Oliver O."/>
            <person name="Podsiadlowski L."/>
            <person name="Donath A."/>
            <person name="Peters R."/>
            <person name="Mayer C."/>
            <person name="Rust J."/>
            <person name="Gunkel S."/>
            <person name="Lesny P."/>
            <person name="Martin S."/>
            <person name="Oeyen J.P."/>
            <person name="Petersen M."/>
            <person name="Panagiotis P."/>
            <person name="Wilbrandt J."/>
            <person name="Tanja T."/>
        </authorList>
    </citation>
    <scope>NUCLEOTIDE SEQUENCE</scope>
    <source>
        <strain evidence="11">GBR_01_08_01A</strain>
        <tissue evidence="11">Thorax + abdomen</tissue>
    </source>
</reference>
<dbReference type="SUPFAM" id="SSF53474">
    <property type="entry name" value="alpha/beta-Hydrolases"/>
    <property type="match status" value="1"/>
</dbReference>
<evidence type="ECO:0000256" key="1">
    <source>
        <dbReference type="ARBA" id="ARBA00010758"/>
    </source>
</evidence>
<evidence type="ECO:0000256" key="8">
    <source>
        <dbReference type="ARBA" id="ARBA00047409"/>
    </source>
</evidence>
<proteinExistence type="inferred from homology"/>
<feature type="coiled-coil region" evidence="9">
    <location>
        <begin position="449"/>
        <end position="483"/>
    </location>
</feature>
<feature type="compositionally biased region" description="Polar residues" evidence="10">
    <location>
        <begin position="309"/>
        <end position="322"/>
    </location>
</feature>
<name>A0AAD9RWL4_9HYME</name>
<accession>A0AAD9RWL4</accession>
<dbReference type="PANTHER" id="PTHR15742">
    <property type="entry name" value="GIRDIN"/>
    <property type="match status" value="1"/>
</dbReference>
<evidence type="ECO:0000256" key="3">
    <source>
        <dbReference type="ARBA" id="ARBA00014212"/>
    </source>
</evidence>
<dbReference type="InterPro" id="IPR029058">
    <property type="entry name" value="AB_hydrolase_fold"/>
</dbReference>
<dbReference type="FunFam" id="3.40.50.1820:FF:000107">
    <property type="entry name" value="Palmitoyl-protein thioesterase 1"/>
    <property type="match status" value="1"/>
</dbReference>
<evidence type="ECO:0000256" key="5">
    <source>
        <dbReference type="ARBA" id="ARBA00022801"/>
    </source>
</evidence>
<reference evidence="11" key="2">
    <citation type="journal article" date="2023" name="Commun. Biol.">
        <title>Intrasexual cuticular hydrocarbon dimorphism in a wasp sheds light on hydrocarbon biosynthesis genes in Hymenoptera.</title>
        <authorList>
            <person name="Moris V.C."/>
            <person name="Podsiadlowski L."/>
            <person name="Martin S."/>
            <person name="Oeyen J.P."/>
            <person name="Donath A."/>
            <person name="Petersen M."/>
            <person name="Wilbrandt J."/>
            <person name="Misof B."/>
            <person name="Liedtke D."/>
            <person name="Thamm M."/>
            <person name="Scheiner R."/>
            <person name="Schmitt T."/>
            <person name="Niehuis O."/>
        </authorList>
    </citation>
    <scope>NUCLEOTIDE SEQUENCE</scope>
    <source>
        <strain evidence="11">GBR_01_08_01A</strain>
    </source>
</reference>
<comment type="similarity">
    <text evidence="1">Belongs to the palmitoyl-protein thioesterase family.</text>
</comment>
<evidence type="ECO:0000256" key="10">
    <source>
        <dbReference type="SAM" id="MobiDB-lite"/>
    </source>
</evidence>
<comment type="catalytic activity">
    <reaction evidence="8">
        <text>S-hexadecanoyl-L-cysteinyl-[protein] + H2O = L-cysteinyl-[protein] + hexadecanoate + H(+)</text>
        <dbReference type="Rhea" id="RHEA:19233"/>
        <dbReference type="Rhea" id="RHEA-COMP:10131"/>
        <dbReference type="Rhea" id="RHEA-COMP:11032"/>
        <dbReference type="ChEBI" id="CHEBI:7896"/>
        <dbReference type="ChEBI" id="CHEBI:15377"/>
        <dbReference type="ChEBI" id="CHEBI:15378"/>
        <dbReference type="ChEBI" id="CHEBI:29950"/>
        <dbReference type="ChEBI" id="CHEBI:74151"/>
        <dbReference type="EC" id="3.1.2.22"/>
    </reaction>
    <physiologicalReaction direction="left-to-right" evidence="8">
        <dbReference type="Rhea" id="RHEA:19234"/>
    </physiologicalReaction>
</comment>